<dbReference type="Proteomes" id="UP000237000">
    <property type="component" value="Unassembled WGS sequence"/>
</dbReference>
<reference evidence="2" key="1">
    <citation type="submission" date="2016-06" db="EMBL/GenBank/DDBJ databases">
        <title>Parallel loss of symbiosis genes in relatives of nitrogen-fixing non-legume Parasponia.</title>
        <authorList>
            <person name="Van Velzen R."/>
            <person name="Holmer R."/>
            <person name="Bu F."/>
            <person name="Rutten L."/>
            <person name="Van Zeijl A."/>
            <person name="Liu W."/>
            <person name="Santuari L."/>
            <person name="Cao Q."/>
            <person name="Sharma T."/>
            <person name="Shen D."/>
            <person name="Roswanjaya Y."/>
            <person name="Wardhani T."/>
            <person name="Kalhor M.S."/>
            <person name="Jansen J."/>
            <person name="Van den Hoogen J."/>
            <person name="Gungor B."/>
            <person name="Hartog M."/>
            <person name="Hontelez J."/>
            <person name="Verver J."/>
            <person name="Yang W.-C."/>
            <person name="Schijlen E."/>
            <person name="Repin R."/>
            <person name="Schilthuizen M."/>
            <person name="Schranz E."/>
            <person name="Heidstra R."/>
            <person name="Miyata K."/>
            <person name="Fedorova E."/>
            <person name="Kohlen W."/>
            <person name="Bisseling T."/>
            <person name="Smit S."/>
            <person name="Geurts R."/>
        </authorList>
    </citation>
    <scope>NUCLEOTIDE SEQUENCE [LARGE SCALE GENOMIC DNA]</scope>
    <source>
        <strain evidence="2">cv. RG33-2</strain>
    </source>
</reference>
<evidence type="ECO:0000313" key="2">
    <source>
        <dbReference type="Proteomes" id="UP000237000"/>
    </source>
</evidence>
<protein>
    <submittedName>
        <fullName evidence="1">Uncharacterized protein</fullName>
    </submittedName>
</protein>
<proteinExistence type="predicted"/>
<gene>
    <name evidence="1" type="ORF">TorRG33x02_233180</name>
</gene>
<name>A0A2P5E5Y8_TREOI</name>
<evidence type="ECO:0000313" key="1">
    <source>
        <dbReference type="EMBL" id="PON80910.1"/>
    </source>
</evidence>
<accession>A0A2P5E5Y8</accession>
<dbReference type="EMBL" id="JXTC01000229">
    <property type="protein sequence ID" value="PON80910.1"/>
    <property type="molecule type" value="Genomic_DNA"/>
</dbReference>
<dbReference type="AlphaFoldDB" id="A0A2P5E5Y8"/>
<organism evidence="1 2">
    <name type="scientific">Trema orientale</name>
    <name type="common">Charcoal tree</name>
    <name type="synonym">Celtis orientalis</name>
    <dbReference type="NCBI Taxonomy" id="63057"/>
    <lineage>
        <taxon>Eukaryota</taxon>
        <taxon>Viridiplantae</taxon>
        <taxon>Streptophyta</taxon>
        <taxon>Embryophyta</taxon>
        <taxon>Tracheophyta</taxon>
        <taxon>Spermatophyta</taxon>
        <taxon>Magnoliopsida</taxon>
        <taxon>eudicotyledons</taxon>
        <taxon>Gunneridae</taxon>
        <taxon>Pentapetalae</taxon>
        <taxon>rosids</taxon>
        <taxon>fabids</taxon>
        <taxon>Rosales</taxon>
        <taxon>Cannabaceae</taxon>
        <taxon>Trema</taxon>
    </lineage>
</organism>
<comment type="caution">
    <text evidence="1">The sequence shown here is derived from an EMBL/GenBank/DDBJ whole genome shotgun (WGS) entry which is preliminary data.</text>
</comment>
<dbReference type="InParanoid" id="A0A2P5E5Y8"/>
<keyword evidence="2" id="KW-1185">Reference proteome</keyword>
<dbReference type="OrthoDB" id="10468230at2759"/>
<sequence>MNYLSPSQIHDNFLEVEGRPRFVDFFDESKHVAQVFVVGDVAGHYQLELELRLVKKEMDPRVMKLRMTMMDLKMMTMEVRMKDLRVMMKNLKS</sequence>